<dbReference type="SUPFAM" id="SSF52540">
    <property type="entry name" value="P-loop containing nucleoside triphosphate hydrolases"/>
    <property type="match status" value="1"/>
</dbReference>
<dbReference type="GO" id="GO:0016887">
    <property type="term" value="F:ATP hydrolysis activity"/>
    <property type="evidence" value="ECO:0007669"/>
    <property type="project" value="InterPro"/>
</dbReference>
<sequence>MSGPSIVFHNVSLRYGNTEVLSDLNFTVAPGTLHALIGPNGGGKTSTIKSLLGETTHTGCIEIHWGEGRTIGYVPQMLDFDQNLPITVNDLMAILCQDRPAFLGAGRAMRNAFAPLLDRVGMGEKRNRLMGELSGGERQRVILAQALLPAPNLLILDEPTSGMDKTGAEIFQRIVRELKEQGVTIVWVHHNLREVRETADWVTCVNRRSIFSGKPAEVLTEERILDVFSAHSATETPV</sequence>
<dbReference type="InterPro" id="IPR027417">
    <property type="entry name" value="P-loop_NTPase"/>
</dbReference>
<dbReference type="RefSeq" id="WP_014812512.1">
    <property type="nucleotide sequence ID" value="NC_018025.1"/>
</dbReference>
<dbReference type="InterPro" id="IPR003593">
    <property type="entry name" value="AAA+_ATPase"/>
</dbReference>
<dbReference type="Pfam" id="PF00005">
    <property type="entry name" value="ABC_tran"/>
    <property type="match status" value="1"/>
</dbReference>
<keyword evidence="2" id="KW-0547">Nucleotide-binding</keyword>
<dbReference type="OrthoDB" id="9809450at2"/>
<dbReference type="PROSITE" id="PS50893">
    <property type="entry name" value="ABC_TRANSPORTER_2"/>
    <property type="match status" value="1"/>
</dbReference>
<protein>
    <submittedName>
        <fullName evidence="5">ATPase component of Mn/Zn ABC-type transporter</fullName>
    </submittedName>
</protein>
<evidence type="ECO:0000256" key="1">
    <source>
        <dbReference type="ARBA" id="ARBA00022448"/>
    </source>
</evidence>
<gene>
    <name evidence="5" type="ordered locus">Desti_4786</name>
</gene>
<proteinExistence type="predicted"/>
<dbReference type="HOGENOM" id="CLU_000604_1_11_7"/>
<dbReference type="KEGG" id="dti:Desti_4786"/>
<dbReference type="Proteomes" id="UP000006055">
    <property type="component" value="Chromosome"/>
</dbReference>
<evidence type="ECO:0000313" key="6">
    <source>
        <dbReference type="Proteomes" id="UP000006055"/>
    </source>
</evidence>
<dbReference type="CDD" id="cd03235">
    <property type="entry name" value="ABC_Metallic_Cations"/>
    <property type="match status" value="1"/>
</dbReference>
<dbReference type="PANTHER" id="PTHR42734">
    <property type="entry name" value="METAL TRANSPORT SYSTEM ATP-BINDING PROTEIN TM_0124-RELATED"/>
    <property type="match status" value="1"/>
</dbReference>
<accession>I4CCW4</accession>
<evidence type="ECO:0000259" key="4">
    <source>
        <dbReference type="PROSITE" id="PS50893"/>
    </source>
</evidence>
<dbReference type="InterPro" id="IPR003439">
    <property type="entry name" value="ABC_transporter-like_ATP-bd"/>
</dbReference>
<dbReference type="GO" id="GO:0005524">
    <property type="term" value="F:ATP binding"/>
    <property type="evidence" value="ECO:0007669"/>
    <property type="project" value="UniProtKB-KW"/>
</dbReference>
<organism evidence="5 6">
    <name type="scientific">Desulfomonile tiedjei (strain ATCC 49306 / DSM 6799 / DCB-1)</name>
    <dbReference type="NCBI Taxonomy" id="706587"/>
    <lineage>
        <taxon>Bacteria</taxon>
        <taxon>Pseudomonadati</taxon>
        <taxon>Thermodesulfobacteriota</taxon>
        <taxon>Desulfomonilia</taxon>
        <taxon>Desulfomonilales</taxon>
        <taxon>Desulfomonilaceae</taxon>
        <taxon>Desulfomonile</taxon>
    </lineage>
</organism>
<evidence type="ECO:0000313" key="5">
    <source>
        <dbReference type="EMBL" id="AFM27405.1"/>
    </source>
</evidence>
<reference evidence="6" key="1">
    <citation type="submission" date="2012-06" db="EMBL/GenBank/DDBJ databases">
        <title>Complete sequence of chromosome of Desulfomonile tiedjei DSM 6799.</title>
        <authorList>
            <person name="Lucas S."/>
            <person name="Copeland A."/>
            <person name="Lapidus A."/>
            <person name="Glavina del Rio T."/>
            <person name="Dalin E."/>
            <person name="Tice H."/>
            <person name="Bruce D."/>
            <person name="Goodwin L."/>
            <person name="Pitluck S."/>
            <person name="Peters L."/>
            <person name="Ovchinnikova G."/>
            <person name="Zeytun A."/>
            <person name="Lu M."/>
            <person name="Kyrpides N."/>
            <person name="Mavromatis K."/>
            <person name="Ivanova N."/>
            <person name="Brettin T."/>
            <person name="Detter J.C."/>
            <person name="Han C."/>
            <person name="Larimer F."/>
            <person name="Land M."/>
            <person name="Hauser L."/>
            <person name="Markowitz V."/>
            <person name="Cheng J.-F."/>
            <person name="Hugenholtz P."/>
            <person name="Woyke T."/>
            <person name="Wu D."/>
            <person name="Spring S."/>
            <person name="Schroeder M."/>
            <person name="Brambilla E."/>
            <person name="Klenk H.-P."/>
            <person name="Eisen J.A."/>
        </authorList>
    </citation>
    <scope>NUCLEOTIDE SEQUENCE [LARGE SCALE GENOMIC DNA]</scope>
    <source>
        <strain evidence="6">ATCC 49306 / DSM 6799 / DCB-1</strain>
    </source>
</reference>
<dbReference type="InterPro" id="IPR017871">
    <property type="entry name" value="ABC_transporter-like_CS"/>
</dbReference>
<dbReference type="InterPro" id="IPR050153">
    <property type="entry name" value="Metal_Ion_Import_ABC"/>
</dbReference>
<dbReference type="EMBL" id="CP003360">
    <property type="protein sequence ID" value="AFM27405.1"/>
    <property type="molecule type" value="Genomic_DNA"/>
</dbReference>
<evidence type="ECO:0000256" key="2">
    <source>
        <dbReference type="ARBA" id="ARBA00022741"/>
    </source>
</evidence>
<dbReference type="AlphaFoldDB" id="I4CCW4"/>
<feature type="domain" description="ABC transporter" evidence="4">
    <location>
        <begin position="6"/>
        <end position="232"/>
    </location>
</feature>
<dbReference type="PANTHER" id="PTHR42734:SF7">
    <property type="entry name" value="ATP-BINDING COMPONENT OF ABC TRANSPORTER-RELATED"/>
    <property type="match status" value="1"/>
</dbReference>
<keyword evidence="1" id="KW-0813">Transport</keyword>
<keyword evidence="3" id="KW-0067">ATP-binding</keyword>
<dbReference type="Gene3D" id="3.40.50.300">
    <property type="entry name" value="P-loop containing nucleotide triphosphate hydrolases"/>
    <property type="match status" value="1"/>
</dbReference>
<name>I4CCW4_DESTA</name>
<dbReference type="PROSITE" id="PS00211">
    <property type="entry name" value="ABC_TRANSPORTER_1"/>
    <property type="match status" value="1"/>
</dbReference>
<dbReference type="STRING" id="706587.Desti_4786"/>
<dbReference type="SMART" id="SM00382">
    <property type="entry name" value="AAA"/>
    <property type="match status" value="1"/>
</dbReference>
<dbReference type="eggNOG" id="COG1121">
    <property type="taxonomic scope" value="Bacteria"/>
</dbReference>
<evidence type="ECO:0000256" key="3">
    <source>
        <dbReference type="ARBA" id="ARBA00022840"/>
    </source>
</evidence>
<keyword evidence="6" id="KW-1185">Reference proteome</keyword>